<feature type="transmembrane region" description="Helical" evidence="7">
    <location>
        <begin position="21"/>
        <end position="42"/>
    </location>
</feature>
<accession>A0A920BQJ5</accession>
<dbReference type="GO" id="GO:0003755">
    <property type="term" value="F:peptidyl-prolyl cis-trans isomerase activity"/>
    <property type="evidence" value="ECO:0007669"/>
    <property type="project" value="UniProtKB-UniRule"/>
</dbReference>
<dbReference type="SUPFAM" id="SSF54534">
    <property type="entry name" value="FKBP-like"/>
    <property type="match status" value="1"/>
</dbReference>
<dbReference type="RefSeq" id="WP_213012439.1">
    <property type="nucleotide sequence ID" value="NZ_BOQN01000128.1"/>
</dbReference>
<evidence type="ECO:0000256" key="6">
    <source>
        <dbReference type="SAM" id="MobiDB-lite"/>
    </source>
</evidence>
<sequence>MSTQTVRPSSSGESAKRRGQAVAGALTGVAIVVVLAVVFFVVRNNDDNDKTPVAGSAPAASQPAAAPTEAAAPTAEAPTAPAQPSAADVNTPAALSKEPDVKAGKGKLTKLAVTVLVPGTGPAVAKGQTVTANYKLISYSTGEVLDSSWSRGEPFTTQIGVGAVIQGWDQGVLGQKVGSRVQLDVPEALAYPGKGDLRFVVDILAAQ</sequence>
<dbReference type="PROSITE" id="PS50059">
    <property type="entry name" value="FKBP_PPIASE"/>
    <property type="match status" value="1"/>
</dbReference>
<name>A0A920BQJ5_9ACTN</name>
<reference evidence="9 10" key="1">
    <citation type="submission" date="2021-03" db="EMBL/GenBank/DDBJ databases">
        <title>Whole genome shotgun sequence of Actinoplanes toevensis NBRC 105298.</title>
        <authorList>
            <person name="Komaki H."/>
            <person name="Tamura T."/>
        </authorList>
    </citation>
    <scope>NUCLEOTIDE SEQUENCE [LARGE SCALE GENOMIC DNA]</scope>
    <source>
        <strain evidence="9 10">NBRC 105298</strain>
    </source>
</reference>
<keyword evidence="7" id="KW-1133">Transmembrane helix</keyword>
<evidence type="ECO:0000256" key="3">
    <source>
        <dbReference type="ARBA" id="ARBA00023235"/>
    </source>
</evidence>
<evidence type="ECO:0000256" key="2">
    <source>
        <dbReference type="ARBA" id="ARBA00023110"/>
    </source>
</evidence>
<dbReference type="InterPro" id="IPR044609">
    <property type="entry name" value="FKBP2/11"/>
</dbReference>
<dbReference type="AlphaFoldDB" id="A0A920BQJ5"/>
<dbReference type="Gene3D" id="3.10.50.40">
    <property type="match status" value="1"/>
</dbReference>
<comment type="similarity">
    <text evidence="5">Belongs to the FKBP-type PPIase family.</text>
</comment>
<evidence type="ECO:0000259" key="8">
    <source>
        <dbReference type="PROSITE" id="PS50059"/>
    </source>
</evidence>
<keyword evidence="3 4" id="KW-0413">Isomerase</keyword>
<dbReference type="PANTHER" id="PTHR45779">
    <property type="entry name" value="PEPTIDYLPROLYL ISOMERASE"/>
    <property type="match status" value="1"/>
</dbReference>
<dbReference type="PANTHER" id="PTHR45779:SF7">
    <property type="entry name" value="PEPTIDYLPROLYL ISOMERASE"/>
    <property type="match status" value="1"/>
</dbReference>
<evidence type="ECO:0000313" key="9">
    <source>
        <dbReference type="EMBL" id="GIM96766.1"/>
    </source>
</evidence>
<dbReference type="EC" id="5.2.1.8" evidence="5"/>
<gene>
    <name evidence="9" type="ORF">Ato02nite_085590</name>
</gene>
<evidence type="ECO:0000313" key="10">
    <source>
        <dbReference type="Proteomes" id="UP000677082"/>
    </source>
</evidence>
<evidence type="ECO:0000256" key="4">
    <source>
        <dbReference type="PROSITE-ProRule" id="PRU00277"/>
    </source>
</evidence>
<dbReference type="Proteomes" id="UP000677082">
    <property type="component" value="Unassembled WGS sequence"/>
</dbReference>
<feature type="compositionally biased region" description="Low complexity" evidence="6">
    <location>
        <begin position="56"/>
        <end position="87"/>
    </location>
</feature>
<protein>
    <recommendedName>
        <fullName evidence="5">Peptidyl-prolyl cis-trans isomerase</fullName>
        <ecNumber evidence="5">5.2.1.8</ecNumber>
    </recommendedName>
</protein>
<comment type="catalytic activity">
    <reaction evidence="1 4 5">
        <text>[protein]-peptidylproline (omega=180) = [protein]-peptidylproline (omega=0)</text>
        <dbReference type="Rhea" id="RHEA:16237"/>
        <dbReference type="Rhea" id="RHEA-COMP:10747"/>
        <dbReference type="Rhea" id="RHEA-COMP:10748"/>
        <dbReference type="ChEBI" id="CHEBI:83833"/>
        <dbReference type="ChEBI" id="CHEBI:83834"/>
        <dbReference type="EC" id="5.2.1.8"/>
    </reaction>
</comment>
<evidence type="ECO:0000256" key="5">
    <source>
        <dbReference type="RuleBase" id="RU003915"/>
    </source>
</evidence>
<dbReference type="Pfam" id="PF00254">
    <property type="entry name" value="FKBP_C"/>
    <property type="match status" value="1"/>
</dbReference>
<keyword evidence="7" id="KW-0472">Membrane</keyword>
<feature type="region of interest" description="Disordered" evidence="6">
    <location>
        <begin position="48"/>
        <end position="101"/>
    </location>
</feature>
<keyword evidence="2 4" id="KW-0697">Rotamase</keyword>
<evidence type="ECO:0000256" key="1">
    <source>
        <dbReference type="ARBA" id="ARBA00000971"/>
    </source>
</evidence>
<feature type="domain" description="PPIase FKBP-type" evidence="8">
    <location>
        <begin position="127"/>
        <end position="207"/>
    </location>
</feature>
<dbReference type="InterPro" id="IPR001179">
    <property type="entry name" value="PPIase_FKBP_dom"/>
</dbReference>
<organism evidence="9 10">
    <name type="scientific">Paractinoplanes toevensis</name>
    <dbReference type="NCBI Taxonomy" id="571911"/>
    <lineage>
        <taxon>Bacteria</taxon>
        <taxon>Bacillati</taxon>
        <taxon>Actinomycetota</taxon>
        <taxon>Actinomycetes</taxon>
        <taxon>Micromonosporales</taxon>
        <taxon>Micromonosporaceae</taxon>
        <taxon>Paractinoplanes</taxon>
    </lineage>
</organism>
<comment type="caution">
    <text evidence="9">The sequence shown here is derived from an EMBL/GenBank/DDBJ whole genome shotgun (WGS) entry which is preliminary data.</text>
</comment>
<keyword evidence="7" id="KW-0812">Transmembrane</keyword>
<keyword evidence="10" id="KW-1185">Reference proteome</keyword>
<dbReference type="EMBL" id="BOQN01000128">
    <property type="protein sequence ID" value="GIM96766.1"/>
    <property type="molecule type" value="Genomic_DNA"/>
</dbReference>
<dbReference type="InterPro" id="IPR046357">
    <property type="entry name" value="PPIase_dom_sf"/>
</dbReference>
<evidence type="ECO:0000256" key="7">
    <source>
        <dbReference type="SAM" id="Phobius"/>
    </source>
</evidence>
<proteinExistence type="inferred from homology"/>